<dbReference type="PANTHER" id="PTHR35373">
    <property type="entry name" value="PROTEIN CBG16894"/>
    <property type="match status" value="1"/>
</dbReference>
<reference evidence="2" key="1">
    <citation type="submission" date="2017-02" db="UniProtKB">
        <authorList>
            <consortium name="WormBaseParasite"/>
        </authorList>
    </citation>
    <scope>IDENTIFICATION</scope>
</reference>
<dbReference type="WBParaSite" id="ALUE_0001005401-mRNA-1">
    <property type="protein sequence ID" value="ALUE_0001005401-mRNA-1"/>
    <property type="gene ID" value="ALUE_0001005401"/>
</dbReference>
<dbReference type="AlphaFoldDB" id="A0A0M3I1C0"/>
<evidence type="ECO:0000313" key="1">
    <source>
        <dbReference type="Proteomes" id="UP000036681"/>
    </source>
</evidence>
<sequence>MSKEKEKATYDSSTLYKDKYCKLTKTNLRIRTYYFPTGQDKIIDVDKIQLVYYKKQCPSEDCCQVKGWGMSFTPVWWACDLARGIRRSSSNYYNVAIDTGSITKKGFTVININEFLASLRQLISPEKFIPEQIPL</sequence>
<protein>
    <submittedName>
        <fullName evidence="2">PC4 domain-containing protein</fullName>
    </submittedName>
</protein>
<proteinExistence type="predicted"/>
<dbReference type="PANTHER" id="PTHR35373:SF3">
    <property type="entry name" value="ACTIVATOR OF HSP90 ATPASE HOMOLOG 1-LIKE PROTEIN"/>
    <property type="match status" value="1"/>
</dbReference>
<keyword evidence="1" id="KW-1185">Reference proteome</keyword>
<accession>A0A0M3I1C0</accession>
<organism evidence="1 2">
    <name type="scientific">Ascaris lumbricoides</name>
    <name type="common">Giant roundworm</name>
    <dbReference type="NCBI Taxonomy" id="6252"/>
    <lineage>
        <taxon>Eukaryota</taxon>
        <taxon>Metazoa</taxon>
        <taxon>Ecdysozoa</taxon>
        <taxon>Nematoda</taxon>
        <taxon>Chromadorea</taxon>
        <taxon>Rhabditida</taxon>
        <taxon>Spirurina</taxon>
        <taxon>Ascaridomorpha</taxon>
        <taxon>Ascaridoidea</taxon>
        <taxon>Ascarididae</taxon>
        <taxon>Ascaris</taxon>
    </lineage>
</organism>
<name>A0A0M3I1C0_ASCLU</name>
<dbReference type="Proteomes" id="UP000036681">
    <property type="component" value="Unplaced"/>
</dbReference>
<evidence type="ECO:0000313" key="2">
    <source>
        <dbReference type="WBParaSite" id="ALUE_0001005401-mRNA-1"/>
    </source>
</evidence>